<gene>
    <name evidence="1" type="ORF">G3572_19115</name>
</gene>
<proteinExistence type="predicted"/>
<accession>A0A6B3RYX6</accession>
<comment type="caution">
    <text evidence="1">The sequence shown here is derived from an EMBL/GenBank/DDBJ whole genome shotgun (WGS) entry which is preliminary data.</text>
</comment>
<organism evidence="1 2">
    <name type="scientific">Pseudotabrizicola algicola</name>
    <dbReference type="NCBI Taxonomy" id="2709381"/>
    <lineage>
        <taxon>Bacteria</taxon>
        <taxon>Pseudomonadati</taxon>
        <taxon>Pseudomonadota</taxon>
        <taxon>Alphaproteobacteria</taxon>
        <taxon>Rhodobacterales</taxon>
        <taxon>Paracoccaceae</taxon>
        <taxon>Pseudotabrizicola</taxon>
    </lineage>
</organism>
<sequence>MGSPNLPTLTAALLLSYSEAALRNADELLAEASLLCEYGHIARAYFLAVACIEEAGKALFAFDSQNRNLSDPAVCTKLKKVMESHALSVWALSSPDQRESIKVASIIIVDIKHGREPSMYSDLRTDPDRVQTPREVVRDSAARDCVRLAKDCLAYAHRHGVEKTPATFTTAQDRLFSMKSARFQELLKIEDFWWYYIWRMEAGQQDLAEAVLGYEQDHIKTGMPFCAAP</sequence>
<name>A0A6B3RYX6_9RHOB</name>
<dbReference type="InterPro" id="IPR030987">
    <property type="entry name" value="AbiV"/>
</dbReference>
<reference evidence="1 2" key="1">
    <citation type="submission" date="2020-02" db="EMBL/GenBank/DDBJ databases">
        <title>Rhodobacter algicola sp. nov., isolated from microalga culture.</title>
        <authorList>
            <person name="Park C.-Y."/>
        </authorList>
    </citation>
    <scope>NUCLEOTIDE SEQUENCE [LARGE SCALE GENOMIC DNA]</scope>
    <source>
        <strain evidence="1 2">ETT8</strain>
    </source>
</reference>
<dbReference type="AlphaFoldDB" id="A0A6B3RYX6"/>
<dbReference type="Proteomes" id="UP000481421">
    <property type="component" value="Unassembled WGS sequence"/>
</dbReference>
<keyword evidence="2" id="KW-1185">Reference proteome</keyword>
<evidence type="ECO:0000313" key="2">
    <source>
        <dbReference type="Proteomes" id="UP000481421"/>
    </source>
</evidence>
<evidence type="ECO:0000313" key="1">
    <source>
        <dbReference type="EMBL" id="NEX48322.1"/>
    </source>
</evidence>
<dbReference type="EMBL" id="JAAIKE010000010">
    <property type="protein sequence ID" value="NEX48322.1"/>
    <property type="molecule type" value="Genomic_DNA"/>
</dbReference>
<protein>
    <submittedName>
        <fullName evidence="1">AbiV family abortive infection protein</fullName>
    </submittedName>
</protein>
<dbReference type="Pfam" id="PF18728">
    <property type="entry name" value="HEPN_AbiV"/>
    <property type="match status" value="1"/>
</dbReference>
<dbReference type="RefSeq" id="WP_164614901.1">
    <property type="nucleotide sequence ID" value="NZ_JAAIKE010000010.1"/>
</dbReference>
<dbReference type="NCBIfam" id="TIGR04498">
    <property type="entry name" value="AbiV_defense"/>
    <property type="match status" value="1"/>
</dbReference>